<dbReference type="STRING" id="580327.Tthe_0278"/>
<dbReference type="REBASE" id="27655">
    <property type="entry name" value="M.TthMORF278P"/>
</dbReference>
<evidence type="ECO:0000313" key="2">
    <source>
        <dbReference type="Proteomes" id="UP000001626"/>
    </source>
</evidence>
<reference evidence="1 2" key="1">
    <citation type="submission" date="2010-08" db="EMBL/GenBank/DDBJ databases">
        <title>Complete sequence of Thermoanaerobacterium thermosaccharolyticum DSM 571.</title>
        <authorList>
            <consortium name="US DOE Joint Genome Institute"/>
            <person name="Lucas S."/>
            <person name="Copeland A."/>
            <person name="Lapidus A."/>
            <person name="Cheng J.-F."/>
            <person name="Bruce D."/>
            <person name="Goodwin L."/>
            <person name="Pitluck S."/>
            <person name="Teshima H."/>
            <person name="Detter J.C."/>
            <person name="Han C."/>
            <person name="Tapia R."/>
            <person name="Land M."/>
            <person name="Hauser L."/>
            <person name="Chang Y.-J."/>
            <person name="Jeffries C."/>
            <person name="Kyrpides N."/>
            <person name="Ivanova N."/>
            <person name="Mikhailova N."/>
            <person name="Hemme C.L."/>
            <person name="Woyke T."/>
        </authorList>
    </citation>
    <scope>NUCLEOTIDE SEQUENCE [LARGE SCALE GENOMIC DNA]</scope>
    <source>
        <strain evidence="2">ATCC 7956 / DSM 571 / NCIMB 9385 / NCA 3814 / NCTC 13789 / WDCM 00135 / 2032</strain>
    </source>
</reference>
<gene>
    <name evidence="1" type="ordered locus">Tthe_0278</name>
</gene>
<keyword evidence="1" id="KW-0489">Methyltransferase</keyword>
<dbReference type="RefSeq" id="WP_013296832.1">
    <property type="nucleotide sequence ID" value="NC_014410.1"/>
</dbReference>
<keyword evidence="2" id="KW-1185">Reference proteome</keyword>
<dbReference type="SUPFAM" id="SSF53335">
    <property type="entry name" value="S-adenosyl-L-methionine-dependent methyltransferases"/>
    <property type="match status" value="1"/>
</dbReference>
<dbReference type="HOGENOM" id="CLU_2995229_0_0_9"/>
<dbReference type="GO" id="GO:0032259">
    <property type="term" value="P:methylation"/>
    <property type="evidence" value="ECO:0007669"/>
    <property type="project" value="UniProtKB-KW"/>
</dbReference>
<dbReference type="Gene3D" id="3.40.50.150">
    <property type="entry name" value="Vaccinia Virus protein VP39"/>
    <property type="match status" value="1"/>
</dbReference>
<sequence length="57" mass="6297">MRTYSPLRYPGGKGFLYRFIAKTIDCNFLNSYNYVEPYAGGAGLALALLSNLLCDAL</sequence>
<proteinExistence type="predicted"/>
<dbReference type="EMBL" id="CP002171">
    <property type="protein sequence ID" value="ADL67853.1"/>
    <property type="molecule type" value="Genomic_DNA"/>
</dbReference>
<dbReference type="GeneID" id="93865563"/>
<protein>
    <submittedName>
        <fullName evidence="1">D12 class N6 adenine-specific DNA methyltransferase</fullName>
    </submittedName>
</protein>
<evidence type="ECO:0000313" key="1">
    <source>
        <dbReference type="EMBL" id="ADL67853.1"/>
    </source>
</evidence>
<dbReference type="Proteomes" id="UP000001626">
    <property type="component" value="Chromosome"/>
</dbReference>
<dbReference type="GO" id="GO:0008168">
    <property type="term" value="F:methyltransferase activity"/>
    <property type="evidence" value="ECO:0007669"/>
    <property type="project" value="UniProtKB-KW"/>
</dbReference>
<dbReference type="InterPro" id="IPR029063">
    <property type="entry name" value="SAM-dependent_MTases_sf"/>
</dbReference>
<dbReference type="AlphaFoldDB" id="D9TQ66"/>
<keyword evidence="1" id="KW-0808">Transferase</keyword>
<name>D9TQ66_THETC</name>
<accession>D9TQ66</accession>
<dbReference type="KEGG" id="ttm:Tthe_0278"/>
<organism evidence="1 2">
    <name type="scientific">Thermoanaerobacterium thermosaccharolyticum (strain ATCC 7956 / DSM 571 / NCIMB 9385 / NCA 3814 / NCTC 13789 / WDCM 00135 / 2032)</name>
    <name type="common">Clostridium thermosaccharolyticum</name>
    <dbReference type="NCBI Taxonomy" id="580327"/>
    <lineage>
        <taxon>Bacteria</taxon>
        <taxon>Bacillati</taxon>
        <taxon>Bacillota</taxon>
        <taxon>Clostridia</taxon>
        <taxon>Thermoanaerobacterales</taxon>
        <taxon>Thermoanaerobacteraceae</taxon>
        <taxon>Thermoanaerobacterium</taxon>
    </lineage>
</organism>
<dbReference type="eggNOG" id="COG0338">
    <property type="taxonomic scope" value="Bacteria"/>
</dbReference>